<feature type="region of interest" description="Disordered" evidence="14">
    <location>
        <begin position="366"/>
        <end position="388"/>
    </location>
</feature>
<protein>
    <recommendedName>
        <fullName evidence="11 12">Chaperone protein DnaJ</fullName>
    </recommendedName>
</protein>
<evidence type="ECO:0000313" key="17">
    <source>
        <dbReference type="EMBL" id="SBV92868.1"/>
    </source>
</evidence>
<dbReference type="Pfam" id="PF00684">
    <property type="entry name" value="DnaJ_CXXCXGXG"/>
    <property type="match status" value="1"/>
</dbReference>
<keyword evidence="8 12" id="KW-0143">Chaperone</keyword>
<evidence type="ECO:0000256" key="7">
    <source>
        <dbReference type="ARBA" id="ARBA00023016"/>
    </source>
</evidence>
<dbReference type="InterPro" id="IPR002939">
    <property type="entry name" value="DnaJ_C"/>
</dbReference>
<dbReference type="InterPro" id="IPR012724">
    <property type="entry name" value="DnaJ"/>
</dbReference>
<evidence type="ECO:0000256" key="14">
    <source>
        <dbReference type="SAM" id="MobiDB-lite"/>
    </source>
</evidence>
<dbReference type="Gene3D" id="2.10.230.10">
    <property type="entry name" value="Heat shock protein DnaJ, cysteine-rich domain"/>
    <property type="match status" value="1"/>
</dbReference>
<dbReference type="GO" id="GO:0008270">
    <property type="term" value="F:zinc ion binding"/>
    <property type="evidence" value="ECO:0007669"/>
    <property type="project" value="UniProtKB-UniRule"/>
</dbReference>
<keyword evidence="3 12" id="KW-0479">Metal-binding</keyword>
<comment type="domain">
    <text evidence="12">The J domain is necessary and sufficient to stimulate DnaK ATPase activity. Zinc center 1 plays an important role in the autonomous, DnaK-independent chaperone activity of DnaJ. Zinc center 2 is essential for interaction with DnaK and for DnaJ activity.</text>
</comment>
<dbReference type="CDD" id="cd10719">
    <property type="entry name" value="DnaJ_zf"/>
    <property type="match status" value="1"/>
</dbReference>
<dbReference type="GO" id="GO:0006260">
    <property type="term" value="P:DNA replication"/>
    <property type="evidence" value="ECO:0007669"/>
    <property type="project" value="UniProtKB-KW"/>
</dbReference>
<keyword evidence="1 12" id="KW-0963">Cytoplasm</keyword>
<evidence type="ECO:0000259" key="15">
    <source>
        <dbReference type="PROSITE" id="PS50076"/>
    </source>
</evidence>
<feature type="domain" description="J" evidence="15">
    <location>
        <begin position="7"/>
        <end position="72"/>
    </location>
</feature>
<dbReference type="AlphaFoldDB" id="A0A212J068"/>
<dbReference type="NCBIfam" id="TIGR02349">
    <property type="entry name" value="DnaJ_bact"/>
    <property type="match status" value="1"/>
</dbReference>
<feature type="binding site" evidence="12">
    <location>
        <position position="214"/>
    </location>
    <ligand>
        <name>Zn(2+)</name>
        <dbReference type="ChEBI" id="CHEBI:29105"/>
        <label>1</label>
    </ligand>
</feature>
<comment type="cofactor">
    <cofactor evidence="12">
        <name>Zn(2+)</name>
        <dbReference type="ChEBI" id="CHEBI:29105"/>
    </cofactor>
    <text evidence="12">Binds 2 Zn(2+) ions per monomer.</text>
</comment>
<dbReference type="FunFam" id="2.10.230.10:FF:000002">
    <property type="entry name" value="Molecular chaperone DnaJ"/>
    <property type="match status" value="1"/>
</dbReference>
<feature type="binding site" evidence="12">
    <location>
        <position position="177"/>
    </location>
    <ligand>
        <name>Zn(2+)</name>
        <dbReference type="ChEBI" id="CHEBI:29105"/>
        <label>2</label>
    </ligand>
</feature>
<feature type="repeat" description="CXXCXGXG motif" evidence="12">
    <location>
        <begin position="200"/>
        <end position="207"/>
    </location>
</feature>
<keyword evidence="4 12" id="KW-0677">Repeat</keyword>
<dbReference type="Pfam" id="PF01556">
    <property type="entry name" value="DnaJ_C"/>
    <property type="match status" value="1"/>
</dbReference>
<evidence type="ECO:0000256" key="2">
    <source>
        <dbReference type="ARBA" id="ARBA00022705"/>
    </source>
</evidence>
<feature type="repeat" description="CXXCXGXG motif" evidence="12">
    <location>
        <begin position="214"/>
        <end position="221"/>
    </location>
</feature>
<evidence type="ECO:0000256" key="13">
    <source>
        <dbReference type="PROSITE-ProRule" id="PRU00546"/>
    </source>
</evidence>
<dbReference type="PANTHER" id="PTHR43096">
    <property type="entry name" value="DNAJ HOMOLOG 1, MITOCHONDRIAL-RELATED"/>
    <property type="match status" value="1"/>
</dbReference>
<keyword evidence="6 12" id="KW-0862">Zinc</keyword>
<feature type="binding site" evidence="12">
    <location>
        <position position="203"/>
    </location>
    <ligand>
        <name>Zn(2+)</name>
        <dbReference type="ChEBI" id="CHEBI:29105"/>
        <label>2</label>
    </ligand>
</feature>
<proteinExistence type="inferred from homology"/>
<organism evidence="17">
    <name type="scientific">uncultured Eubacteriales bacterium</name>
    <dbReference type="NCBI Taxonomy" id="172733"/>
    <lineage>
        <taxon>Bacteria</taxon>
        <taxon>Bacillati</taxon>
        <taxon>Bacillota</taxon>
        <taxon>Clostridia</taxon>
        <taxon>Eubacteriales</taxon>
        <taxon>environmental samples</taxon>
    </lineage>
</organism>
<evidence type="ECO:0000256" key="12">
    <source>
        <dbReference type="HAMAP-Rule" id="MF_01152"/>
    </source>
</evidence>
<dbReference type="InterPro" id="IPR001305">
    <property type="entry name" value="HSP_DnaJ_Cys-rich_dom"/>
</dbReference>
<comment type="subcellular location">
    <subcellularLocation>
        <location evidence="12">Cytoplasm</location>
    </subcellularLocation>
</comment>
<dbReference type="SUPFAM" id="SSF57938">
    <property type="entry name" value="DnaJ/Hsp40 cysteine-rich domain"/>
    <property type="match status" value="1"/>
</dbReference>
<dbReference type="InterPro" id="IPR036869">
    <property type="entry name" value="J_dom_sf"/>
</dbReference>
<dbReference type="GO" id="GO:0051082">
    <property type="term" value="F:unfolded protein binding"/>
    <property type="evidence" value="ECO:0007669"/>
    <property type="project" value="UniProtKB-UniRule"/>
</dbReference>
<feature type="domain" description="CR-type" evidence="16">
    <location>
        <begin position="144"/>
        <end position="226"/>
    </location>
</feature>
<keyword evidence="7 12" id="KW-0346">Stress response</keyword>
<accession>A0A212J068</accession>
<evidence type="ECO:0000256" key="5">
    <source>
        <dbReference type="ARBA" id="ARBA00022771"/>
    </source>
</evidence>
<feature type="binding site" evidence="12">
    <location>
        <position position="160"/>
    </location>
    <ligand>
        <name>Zn(2+)</name>
        <dbReference type="ChEBI" id="CHEBI:29105"/>
        <label>1</label>
    </ligand>
</feature>
<name>A0A212J068_9FIRM</name>
<comment type="function">
    <text evidence="9 12">Participates actively in the response to hyperosmotic and heat shock by preventing the aggregation of stress-denatured proteins and by disaggregating proteins, also in an autonomous, DnaK-independent fashion. Unfolded proteins bind initially to DnaJ; upon interaction with the DnaJ-bound protein, DnaK hydrolyzes its bound ATP, resulting in the formation of a stable complex. GrpE releases ADP from DnaK; ATP binding to DnaK triggers the release of the substrate protein, thus completing the reaction cycle. Several rounds of ATP-dependent interactions between DnaJ, DnaK and GrpE are required for fully efficient folding. Also involved, together with DnaK and GrpE, in the DNA replication of plasmids through activation of initiation proteins.</text>
</comment>
<dbReference type="GO" id="GO:0031072">
    <property type="term" value="F:heat shock protein binding"/>
    <property type="evidence" value="ECO:0007669"/>
    <property type="project" value="InterPro"/>
</dbReference>
<comment type="subunit">
    <text evidence="12">Homodimer.</text>
</comment>
<dbReference type="GO" id="GO:0005524">
    <property type="term" value="F:ATP binding"/>
    <property type="evidence" value="ECO:0007669"/>
    <property type="project" value="InterPro"/>
</dbReference>
<feature type="binding site" evidence="12">
    <location>
        <position position="174"/>
    </location>
    <ligand>
        <name>Zn(2+)</name>
        <dbReference type="ChEBI" id="CHEBI:29105"/>
        <label>2</label>
    </ligand>
</feature>
<dbReference type="NCBIfam" id="NF008035">
    <property type="entry name" value="PRK10767.1"/>
    <property type="match status" value="1"/>
</dbReference>
<reference evidence="17" key="1">
    <citation type="submission" date="2016-04" db="EMBL/GenBank/DDBJ databases">
        <authorList>
            <person name="Evans L.H."/>
            <person name="Alamgir A."/>
            <person name="Owens N."/>
            <person name="Weber N.D."/>
            <person name="Virtaneva K."/>
            <person name="Barbian K."/>
            <person name="Babar A."/>
            <person name="Rosenke K."/>
        </authorList>
    </citation>
    <scope>NUCLEOTIDE SEQUENCE</scope>
    <source>
        <strain evidence="17">86</strain>
    </source>
</reference>
<dbReference type="InterPro" id="IPR018253">
    <property type="entry name" value="DnaJ_domain_CS"/>
</dbReference>
<dbReference type="PROSITE" id="PS51188">
    <property type="entry name" value="ZF_CR"/>
    <property type="match status" value="1"/>
</dbReference>
<feature type="binding site" evidence="12">
    <location>
        <position position="217"/>
    </location>
    <ligand>
        <name>Zn(2+)</name>
        <dbReference type="ChEBI" id="CHEBI:29105"/>
        <label>1</label>
    </ligand>
</feature>
<feature type="repeat" description="CXXCXGXG motif" evidence="12">
    <location>
        <begin position="157"/>
        <end position="164"/>
    </location>
</feature>
<dbReference type="GO" id="GO:0042026">
    <property type="term" value="P:protein refolding"/>
    <property type="evidence" value="ECO:0007669"/>
    <property type="project" value="TreeGrafter"/>
</dbReference>
<dbReference type="GO" id="GO:0009408">
    <property type="term" value="P:response to heat"/>
    <property type="evidence" value="ECO:0007669"/>
    <property type="project" value="InterPro"/>
</dbReference>
<evidence type="ECO:0000256" key="11">
    <source>
        <dbReference type="ARBA" id="ARBA00067609"/>
    </source>
</evidence>
<feature type="binding site" evidence="12">
    <location>
        <position position="157"/>
    </location>
    <ligand>
        <name>Zn(2+)</name>
        <dbReference type="ChEBI" id="CHEBI:29105"/>
        <label>1</label>
    </ligand>
</feature>
<dbReference type="InterPro" id="IPR008971">
    <property type="entry name" value="HSP40/DnaJ_pept-bd"/>
</dbReference>
<sequence>MPDQKRDYYEVLGVSKSASDDDIKKAYRKLAKQYHPDLNPGDKVAEGKFKEVNEAYEVLSDKDKRGRYDQFGHAGVDPNFGAGGPGGGFTSADFGDFDLGDIFGSFFGGGFGDNGSSGARRNGPRKGDTLRASITISFEEAAFGCDKEISITRSETCEECGGSGSAPGTTAEICPDCHGSGTIRIQRGGGAFTFATTAQCPKCGGTGKIIHQPCKSCGGAGSTRKQRKITLHIPAGIDNGQAVSLRGQGAAGQNGGPAGDLVVSVSVRPHSAFKRDGTSVYLDQDVTFLQSALGAELEIPTLDGKVKWTLPEGTQTGTTFRLRGKGIPSINGRGRGDQFVTVNVQIPRNLTGAQKDALRSYARAMGEIPADESEETPKGFFDKKKKKK</sequence>
<dbReference type="PROSITE" id="PS50076">
    <property type="entry name" value="DNAJ_2"/>
    <property type="match status" value="1"/>
</dbReference>
<feature type="repeat" description="CXXCXGXG motif" evidence="12">
    <location>
        <begin position="174"/>
        <end position="181"/>
    </location>
</feature>
<dbReference type="GO" id="GO:0005737">
    <property type="term" value="C:cytoplasm"/>
    <property type="evidence" value="ECO:0007669"/>
    <property type="project" value="UniProtKB-SubCell"/>
</dbReference>
<feature type="binding site" evidence="12">
    <location>
        <position position="200"/>
    </location>
    <ligand>
        <name>Zn(2+)</name>
        <dbReference type="ChEBI" id="CHEBI:29105"/>
        <label>2</label>
    </ligand>
</feature>
<evidence type="ECO:0000256" key="10">
    <source>
        <dbReference type="ARBA" id="ARBA00061004"/>
    </source>
</evidence>
<feature type="zinc finger region" description="CR-type" evidence="13">
    <location>
        <begin position="144"/>
        <end position="226"/>
    </location>
</feature>
<dbReference type="HAMAP" id="MF_01152">
    <property type="entry name" value="DnaJ"/>
    <property type="match status" value="1"/>
</dbReference>
<dbReference type="PRINTS" id="PR00625">
    <property type="entry name" value="JDOMAIN"/>
</dbReference>
<dbReference type="SMART" id="SM00271">
    <property type="entry name" value="DnaJ"/>
    <property type="match status" value="1"/>
</dbReference>
<dbReference type="Gene3D" id="1.10.287.110">
    <property type="entry name" value="DnaJ domain"/>
    <property type="match status" value="1"/>
</dbReference>
<dbReference type="CDD" id="cd10747">
    <property type="entry name" value="DnaJ_C"/>
    <property type="match status" value="1"/>
</dbReference>
<dbReference type="CDD" id="cd06257">
    <property type="entry name" value="DnaJ"/>
    <property type="match status" value="1"/>
</dbReference>
<evidence type="ECO:0000256" key="9">
    <source>
        <dbReference type="ARBA" id="ARBA00053423"/>
    </source>
</evidence>
<dbReference type="PANTHER" id="PTHR43096:SF48">
    <property type="entry name" value="CHAPERONE PROTEIN DNAJ"/>
    <property type="match status" value="1"/>
</dbReference>
<dbReference type="InterPro" id="IPR001623">
    <property type="entry name" value="DnaJ_domain"/>
</dbReference>
<dbReference type="SUPFAM" id="SSF49493">
    <property type="entry name" value="HSP40/DnaJ peptide-binding domain"/>
    <property type="match status" value="2"/>
</dbReference>
<dbReference type="SUPFAM" id="SSF46565">
    <property type="entry name" value="Chaperone J-domain"/>
    <property type="match status" value="1"/>
</dbReference>
<evidence type="ECO:0000256" key="6">
    <source>
        <dbReference type="ARBA" id="ARBA00022833"/>
    </source>
</evidence>
<evidence type="ECO:0000259" key="16">
    <source>
        <dbReference type="PROSITE" id="PS51188"/>
    </source>
</evidence>
<dbReference type="PROSITE" id="PS00636">
    <property type="entry name" value="DNAJ_1"/>
    <property type="match status" value="1"/>
</dbReference>
<evidence type="ECO:0000256" key="8">
    <source>
        <dbReference type="ARBA" id="ARBA00023186"/>
    </source>
</evidence>
<dbReference type="Pfam" id="PF00226">
    <property type="entry name" value="DnaJ"/>
    <property type="match status" value="1"/>
</dbReference>
<dbReference type="InterPro" id="IPR036410">
    <property type="entry name" value="HSP_DnaJ_Cys-rich_dom_sf"/>
</dbReference>
<keyword evidence="2 12" id="KW-0235">DNA replication</keyword>
<dbReference type="FunFam" id="2.60.260.20:FF:000005">
    <property type="entry name" value="Chaperone protein dnaJ 1, mitochondrial"/>
    <property type="match status" value="1"/>
</dbReference>
<evidence type="ECO:0000256" key="4">
    <source>
        <dbReference type="ARBA" id="ARBA00022737"/>
    </source>
</evidence>
<evidence type="ECO:0000256" key="3">
    <source>
        <dbReference type="ARBA" id="ARBA00022723"/>
    </source>
</evidence>
<dbReference type="FunFam" id="1.10.287.110:FF:000034">
    <property type="entry name" value="Chaperone protein DnaJ"/>
    <property type="match status" value="1"/>
</dbReference>
<dbReference type="EMBL" id="FLUN01000001">
    <property type="protein sequence ID" value="SBV92868.1"/>
    <property type="molecule type" value="Genomic_DNA"/>
</dbReference>
<keyword evidence="5 12" id="KW-0863">Zinc-finger</keyword>
<comment type="similarity">
    <text evidence="10 12">Belongs to the DnaJ family.</text>
</comment>
<gene>
    <name evidence="12 17" type="primary">dnaJ</name>
    <name evidence="17" type="ORF">KL86CLO1_10305</name>
</gene>
<dbReference type="Gene3D" id="2.60.260.20">
    <property type="entry name" value="Urease metallochaperone UreE, N-terminal domain"/>
    <property type="match status" value="2"/>
</dbReference>
<evidence type="ECO:0000256" key="1">
    <source>
        <dbReference type="ARBA" id="ARBA00022490"/>
    </source>
</evidence>